<keyword evidence="1" id="KW-0175">Coiled coil</keyword>
<accession>A0AAV4LZJ0</accession>
<name>A0AAV4LZJ0_BABCB</name>
<dbReference type="GO" id="GO:0030234">
    <property type="term" value="F:enzyme regulator activity"/>
    <property type="evidence" value="ECO:0007669"/>
    <property type="project" value="InterPro"/>
</dbReference>
<dbReference type="EMBL" id="BPLF01000004">
    <property type="protein sequence ID" value="GIX65222.1"/>
    <property type="molecule type" value="Genomic_DNA"/>
</dbReference>
<feature type="compositionally biased region" description="Basic and acidic residues" evidence="2">
    <location>
        <begin position="140"/>
        <end position="151"/>
    </location>
</feature>
<dbReference type="RefSeq" id="XP_067717291.1">
    <property type="nucleotide sequence ID" value="XM_067861190.1"/>
</dbReference>
<feature type="coiled-coil region" evidence="1">
    <location>
        <begin position="614"/>
        <end position="715"/>
    </location>
</feature>
<dbReference type="GO" id="GO:0042176">
    <property type="term" value="P:regulation of protein catabolic process"/>
    <property type="evidence" value="ECO:0007669"/>
    <property type="project" value="InterPro"/>
</dbReference>
<feature type="compositionally biased region" description="Basic and acidic residues" evidence="2">
    <location>
        <begin position="490"/>
        <end position="499"/>
    </location>
</feature>
<evidence type="ECO:0000313" key="5">
    <source>
        <dbReference type="Proteomes" id="UP001497744"/>
    </source>
</evidence>
<feature type="region of interest" description="Disordered" evidence="2">
    <location>
        <begin position="139"/>
        <end position="333"/>
    </location>
</feature>
<organism evidence="4 5">
    <name type="scientific">Babesia caballi</name>
    <dbReference type="NCBI Taxonomy" id="5871"/>
    <lineage>
        <taxon>Eukaryota</taxon>
        <taxon>Sar</taxon>
        <taxon>Alveolata</taxon>
        <taxon>Apicomplexa</taxon>
        <taxon>Aconoidasida</taxon>
        <taxon>Piroplasmida</taxon>
        <taxon>Babesiidae</taxon>
        <taxon>Babesia</taxon>
    </lineage>
</organism>
<proteinExistence type="predicted"/>
<keyword evidence="4" id="KW-0647">Proteasome</keyword>
<feature type="region of interest" description="Disordered" evidence="2">
    <location>
        <begin position="489"/>
        <end position="517"/>
    </location>
</feature>
<gene>
    <name evidence="4" type="ORF">BcabD6B2_46570</name>
</gene>
<feature type="domain" description="26S proteasome non-ATPase regulatory subunit 3 C-terminal" evidence="3">
    <location>
        <begin position="43"/>
        <end position="73"/>
    </location>
</feature>
<dbReference type="Proteomes" id="UP001497744">
    <property type="component" value="Unassembled WGS sequence"/>
</dbReference>
<dbReference type="GeneID" id="94196703"/>
<evidence type="ECO:0000313" key="4">
    <source>
        <dbReference type="EMBL" id="GIX65222.1"/>
    </source>
</evidence>
<evidence type="ECO:0000256" key="2">
    <source>
        <dbReference type="SAM" id="MobiDB-lite"/>
    </source>
</evidence>
<dbReference type="InterPro" id="IPR013586">
    <property type="entry name" value="PSMD3_C"/>
</dbReference>
<sequence length="1172" mass="126595">MLGIKSVEDTEAIVAKAIHDGIIEATIHHEEKYMQSKVERGVSPMRAFHKRIDFLLKLHANAVQAMRYPDEPDIVTDQAPSTPIDEEQIAATAEAGLGIPGAFTWDPQLGRMVADAPSSADDSLGDRCDEDAAVGGCDGYHTDERSGRSDAESAEEQVYSFQDLDEREDRSPYAYVDAFDYDQEEDASADESGSGGSAHGYKLGEYGRRYGHERGSDSEGVSDDVEEGDSEGVSGDVDEVEDRAVGEEESWTNSLTEDGSPDGVRGSSSGNTEQGSQEDEYDYGSPYREESEAGSGIGSGVSSSDQSQKSEPVVGQSRSPSSSPKSDVDPDRVLSKYATDVRCRVLQNELRILRGEIGDWVEREKELLERIQWAREELKEQRRKVLDAQSKVHSLEQELDLVNLRSKSRQETLERSYRTLCENLRLAEEALLRGRLDLRRLQARNLVLEELLQAKTLAYEQLEGKMTRVTLQQSEQVGVCSNPGATCENTRGEAAREESNGGYVSERNSPVMAHGESCGEPTAANLAAVGLVSHLESMSPLGRGLQAGPGGAVGDSCGGADVGKSQRQSDAGTVAMLPEVRVSEDGTGQKVLQELSHLMQTHLKQMISCSKEVERQMRDAVDLQIEELKELLQQTRMDLSYKTEECNALARALENVRGELEAAKGNLSQSLEAENKLKEQLQVKVLELEVMEKELSELNAQYQEAKRELGTLVLRERQSKAAFDDYVKDTDVKLHKMELMLSNDKKDAAEVGRCDAATQADNPAVPPEPPAAELPKVSQPAELKFLDSAQTESGQGAEMGKIKEAFKETVVKLLKKVDLLTEKLKEQVVRAYNGEQKVKELEAQLGPACACRKSLENAKAAKRKYCWCRNKGVGEVRQLVARAAVKLDSRTASAVLMREAASKKRKSTPRDGVNLGGRVVHRRTHGLVEGLRPAGGFGVLVTVDDAVGGEEHAHDHETPGVLKKVHRGVLEVGSEREDHVAHAQLVEVVPLLDVVEVEAAQVLEEQAGRHEGVEDVEVDQVLRVGDLVVGGEAGAPPLAVVVGAVERVGGLEDLAELLRKLLASVRLAPVLAEDVLDVDAVLAAVGGGGPSAGLVVSVIGRRGGGVRVVGGFLALAAALEGAGQVGVAGEPHDPRDEGRLGEDVHVGGARVALRGVVILGDDKGAAMERDGQ</sequence>
<dbReference type="AlphaFoldDB" id="A0AAV4LZJ0"/>
<feature type="compositionally biased region" description="Acidic residues" evidence="2">
    <location>
        <begin position="220"/>
        <end position="241"/>
    </location>
</feature>
<feature type="compositionally biased region" description="Basic and acidic residues" evidence="2">
    <location>
        <begin position="205"/>
        <end position="217"/>
    </location>
</feature>
<dbReference type="GO" id="GO:0000502">
    <property type="term" value="C:proteasome complex"/>
    <property type="evidence" value="ECO:0007669"/>
    <property type="project" value="UniProtKB-KW"/>
</dbReference>
<reference evidence="4 5" key="1">
    <citation type="submission" date="2021-06" db="EMBL/GenBank/DDBJ databases">
        <title>Genome sequence of Babesia caballi.</title>
        <authorList>
            <person name="Yamagishi J."/>
            <person name="Kidaka T."/>
            <person name="Ochi A."/>
        </authorList>
    </citation>
    <scope>NUCLEOTIDE SEQUENCE [LARGE SCALE GENOMIC DNA]</scope>
    <source>
        <strain evidence="4">USDA-D6B2</strain>
    </source>
</reference>
<feature type="compositionally biased region" description="Polar residues" evidence="2">
    <location>
        <begin position="266"/>
        <end position="275"/>
    </location>
</feature>
<protein>
    <submittedName>
        <fullName evidence="4">26S proteasome non-ATPase regulatory subunit 3</fullName>
    </submittedName>
</protein>
<feature type="coiled-coil region" evidence="1">
    <location>
        <begin position="361"/>
        <end position="405"/>
    </location>
</feature>
<evidence type="ECO:0000256" key="1">
    <source>
        <dbReference type="SAM" id="Coils"/>
    </source>
</evidence>
<keyword evidence="5" id="KW-1185">Reference proteome</keyword>
<comment type="caution">
    <text evidence="4">The sequence shown here is derived from an EMBL/GenBank/DDBJ whole genome shotgun (WGS) entry which is preliminary data.</text>
</comment>
<feature type="compositionally biased region" description="Acidic residues" evidence="2">
    <location>
        <begin position="179"/>
        <end position="189"/>
    </location>
</feature>
<dbReference type="Pfam" id="PF08375">
    <property type="entry name" value="Rpn3_C"/>
    <property type="match status" value="1"/>
</dbReference>
<evidence type="ECO:0000259" key="3">
    <source>
        <dbReference type="Pfam" id="PF08375"/>
    </source>
</evidence>
<feature type="compositionally biased region" description="Low complexity" evidence="2">
    <location>
        <begin position="300"/>
        <end position="325"/>
    </location>
</feature>